<protein>
    <submittedName>
        <fullName evidence="1">Uncharacterized protein</fullName>
    </submittedName>
</protein>
<keyword evidence="2" id="KW-1185">Reference proteome</keyword>
<proteinExistence type="predicted"/>
<reference evidence="1 2" key="1">
    <citation type="journal article" date="2015" name="Sci. Rep.">
        <title>Genome of the facultative scuticociliatosis pathogen Pseudocohnilembus persalinus provides insight into its virulence through horizontal gene transfer.</title>
        <authorList>
            <person name="Xiong J."/>
            <person name="Wang G."/>
            <person name="Cheng J."/>
            <person name="Tian M."/>
            <person name="Pan X."/>
            <person name="Warren A."/>
            <person name="Jiang C."/>
            <person name="Yuan D."/>
            <person name="Miao W."/>
        </authorList>
    </citation>
    <scope>NUCLEOTIDE SEQUENCE [LARGE SCALE GENOMIC DNA]</scope>
    <source>
        <strain evidence="1">36N120E</strain>
    </source>
</reference>
<organism evidence="1 2">
    <name type="scientific">Pseudocohnilembus persalinus</name>
    <name type="common">Ciliate</name>
    <dbReference type="NCBI Taxonomy" id="266149"/>
    <lineage>
        <taxon>Eukaryota</taxon>
        <taxon>Sar</taxon>
        <taxon>Alveolata</taxon>
        <taxon>Ciliophora</taxon>
        <taxon>Intramacronucleata</taxon>
        <taxon>Oligohymenophorea</taxon>
        <taxon>Scuticociliatia</taxon>
        <taxon>Philasterida</taxon>
        <taxon>Pseudocohnilembidae</taxon>
        <taxon>Pseudocohnilembus</taxon>
    </lineage>
</organism>
<dbReference type="AlphaFoldDB" id="A0A0V0QVL0"/>
<dbReference type="InParanoid" id="A0A0V0QVL0"/>
<comment type="caution">
    <text evidence="1">The sequence shown here is derived from an EMBL/GenBank/DDBJ whole genome shotgun (WGS) entry which is preliminary data.</text>
</comment>
<dbReference type="Proteomes" id="UP000054937">
    <property type="component" value="Unassembled WGS sequence"/>
</dbReference>
<accession>A0A0V0QVL0</accession>
<dbReference type="EMBL" id="LDAU01000102">
    <property type="protein sequence ID" value="KRX05976.1"/>
    <property type="molecule type" value="Genomic_DNA"/>
</dbReference>
<evidence type="ECO:0000313" key="1">
    <source>
        <dbReference type="EMBL" id="KRX05976.1"/>
    </source>
</evidence>
<gene>
    <name evidence="1" type="ORF">PPERSA_01054</name>
</gene>
<sequence>MEGIDWFGKYFQVKLEHNDKRRLYTIVNCLNQDNIKFRQQLLGNFISIYHFKQINEYFKHVQNIFINFPEFVSTNFKNGKVDKMPEYSDNLKLCIKKYKPEEKTLSSLIFQSLNKQLYVKGPLGQGLQIGNIGQGKIAIIVAGTGVLPFLDLLNFMLQKVIYEVAKKEIGKQFADQQIDIHNIGLDKFFCLVCE</sequence>
<evidence type="ECO:0000313" key="2">
    <source>
        <dbReference type="Proteomes" id="UP000054937"/>
    </source>
</evidence>
<dbReference type="OrthoDB" id="289352at2759"/>
<name>A0A0V0QVL0_PSEPJ</name>